<comment type="catalytic activity">
    <reaction evidence="12">
        <text>cytidine(967) in 16S rRNA + S-adenosyl-L-methionine = 5-methylcytidine(967) in 16S rRNA + S-adenosyl-L-homocysteine + H(+)</text>
        <dbReference type="Rhea" id="RHEA:42748"/>
        <dbReference type="Rhea" id="RHEA-COMP:10219"/>
        <dbReference type="Rhea" id="RHEA-COMP:10220"/>
        <dbReference type="ChEBI" id="CHEBI:15378"/>
        <dbReference type="ChEBI" id="CHEBI:57856"/>
        <dbReference type="ChEBI" id="CHEBI:59789"/>
        <dbReference type="ChEBI" id="CHEBI:74483"/>
        <dbReference type="ChEBI" id="CHEBI:82748"/>
        <dbReference type="EC" id="2.1.1.176"/>
    </reaction>
</comment>
<dbReference type="AlphaFoldDB" id="A0A2A1KA64"/>
<dbReference type="GO" id="GO:0008649">
    <property type="term" value="F:rRNA methyltransferase activity"/>
    <property type="evidence" value="ECO:0007669"/>
    <property type="project" value="InterPro"/>
</dbReference>
<dbReference type="GO" id="GO:0003723">
    <property type="term" value="F:RNA binding"/>
    <property type="evidence" value="ECO:0007669"/>
    <property type="project" value="UniProtKB-UniRule"/>
</dbReference>
<dbReference type="KEGG" id="shh:ShL2_01630"/>
<dbReference type="GO" id="GO:0006355">
    <property type="term" value="P:regulation of DNA-templated transcription"/>
    <property type="evidence" value="ECO:0007669"/>
    <property type="project" value="InterPro"/>
</dbReference>
<feature type="binding site" evidence="13">
    <location>
        <position position="305"/>
    </location>
    <ligand>
        <name>S-adenosyl-L-methionine</name>
        <dbReference type="ChEBI" id="CHEBI:59789"/>
    </ligand>
</feature>
<dbReference type="InterPro" id="IPR054728">
    <property type="entry name" value="RsmB-like_ferredoxin"/>
</dbReference>
<dbReference type="Gene3D" id="3.40.50.150">
    <property type="entry name" value="Vaccinia Virus protein VP39"/>
    <property type="match status" value="1"/>
</dbReference>
<dbReference type="Pfam" id="PF01189">
    <property type="entry name" value="Methyltr_RsmB-F"/>
    <property type="match status" value="1"/>
</dbReference>
<accession>A0A2A1KA64</accession>
<comment type="caution">
    <text evidence="16">The sequence shown here is derived from an EMBL/GenBank/DDBJ whole genome shotgun (WGS) entry which is preliminary data.</text>
</comment>
<evidence type="ECO:0000256" key="7">
    <source>
        <dbReference type="ARBA" id="ARBA00022679"/>
    </source>
</evidence>
<evidence type="ECO:0000313" key="18">
    <source>
        <dbReference type="Proteomes" id="UP001269271"/>
    </source>
</evidence>
<keyword evidence="6 13" id="KW-0489">Methyltransferase</keyword>
<sequence>MTQSVRELAFQTIQEIFNDYAYSNLRINEVLSTGDVSDIDKPLYTELVYGTVKRKMTLDFYLRPFVKTKIKSWVRQLLWMSLYQYIYLDKVPNHAIINEAVNIAKHRGGPHNGNVVNAILRTIFRSELPSLESIKNDKQRMAVEYSIPKWIIEHWITHYGVETTRKMASSFFDQTAGTVRVNTSKNKVEDVVSSLQSEGYEVEVDELIPYCLHLKGHPIIESSNFKNGNISIQDKSSMFVGYLMGVEENDVILDACSAPGGKACHIAELLAPSGHVDATDIHKHKIGLIKENIVKLQLNNIKAFDHDATKPYKDVYDKILVDAPCSGLGVLRHKPEIKYVQTQQDIQDLVELQLEILDNVKDNLKPGGTLVYSTCTIEQLENENVIYTFLKNNKDFEFELMTHPVTGEQVKTIQILPQDFNSDGFFITKIKRKES</sequence>
<keyword evidence="5" id="KW-0698">rRNA processing</keyword>
<keyword evidence="18" id="KW-1185">Reference proteome</keyword>
<keyword evidence="4" id="KW-0963">Cytoplasm</keyword>
<dbReference type="GO" id="GO:0005737">
    <property type="term" value="C:cytoplasm"/>
    <property type="evidence" value="ECO:0007669"/>
    <property type="project" value="UniProtKB-SubCell"/>
</dbReference>
<dbReference type="InterPro" id="IPR023267">
    <property type="entry name" value="RCMT"/>
</dbReference>
<dbReference type="PROSITE" id="PS51686">
    <property type="entry name" value="SAM_MT_RSMB_NOP"/>
    <property type="match status" value="1"/>
</dbReference>
<dbReference type="InterPro" id="IPR029063">
    <property type="entry name" value="SAM-dependent_MTases_sf"/>
</dbReference>
<dbReference type="PRINTS" id="PR02008">
    <property type="entry name" value="RCMTFAMILY"/>
</dbReference>
<dbReference type="NCBIfam" id="TIGR00563">
    <property type="entry name" value="rsmB"/>
    <property type="match status" value="1"/>
</dbReference>
<dbReference type="EMBL" id="PGWX01000145">
    <property type="protein sequence ID" value="PPJ77187.1"/>
    <property type="molecule type" value="Genomic_DNA"/>
</dbReference>
<dbReference type="FunFam" id="3.40.50.150:FF:000022">
    <property type="entry name" value="Ribosomal RNA small subunit methyltransferase B"/>
    <property type="match status" value="1"/>
</dbReference>
<dbReference type="SUPFAM" id="SSF53335">
    <property type="entry name" value="S-adenosyl-L-methionine-dependent methyltransferases"/>
    <property type="match status" value="1"/>
</dbReference>
<feature type="domain" description="SAM-dependent MTase RsmB/NOP-type" evidence="14">
    <location>
        <begin position="167"/>
        <end position="433"/>
    </location>
</feature>
<comment type="subcellular location">
    <subcellularLocation>
        <location evidence="2">Cytoplasm</location>
    </subcellularLocation>
</comment>
<evidence type="ECO:0000256" key="2">
    <source>
        <dbReference type="ARBA" id="ARBA00004496"/>
    </source>
</evidence>
<evidence type="ECO:0000256" key="12">
    <source>
        <dbReference type="ARBA" id="ARBA00047283"/>
    </source>
</evidence>
<evidence type="ECO:0000256" key="1">
    <source>
        <dbReference type="ARBA" id="ARBA00002724"/>
    </source>
</evidence>
<feature type="binding site" evidence="13">
    <location>
        <begin position="256"/>
        <end position="262"/>
    </location>
    <ligand>
        <name>S-adenosyl-L-methionine</name>
        <dbReference type="ChEBI" id="CHEBI:59789"/>
    </ligand>
</feature>
<dbReference type="Gene3D" id="1.10.940.10">
    <property type="entry name" value="NusB-like"/>
    <property type="match status" value="1"/>
</dbReference>
<dbReference type="GeneID" id="93781076"/>
<dbReference type="PANTHER" id="PTHR22807:SF53">
    <property type="entry name" value="RIBOSOMAL RNA SMALL SUBUNIT METHYLTRANSFERASE B-RELATED"/>
    <property type="match status" value="1"/>
</dbReference>
<dbReference type="SUPFAM" id="SSF48013">
    <property type="entry name" value="NusB-like"/>
    <property type="match status" value="1"/>
</dbReference>
<comment type="function">
    <text evidence="1">Specifically methylates the cytosine at position 967 (m5C967) of 16S rRNA.</text>
</comment>
<dbReference type="InterPro" id="IPR004573">
    <property type="entry name" value="rRNA_ssu_MeTfrase_B"/>
</dbReference>
<dbReference type="PANTHER" id="PTHR22807">
    <property type="entry name" value="NOP2 YEAST -RELATED NOL1/NOP2/FMU SUN DOMAIN-CONTAINING"/>
    <property type="match status" value="1"/>
</dbReference>
<evidence type="ECO:0000256" key="6">
    <source>
        <dbReference type="ARBA" id="ARBA00022603"/>
    </source>
</evidence>
<comment type="similarity">
    <text evidence="13">Belongs to the class I-like SAM-binding methyltransferase superfamily. RsmB/NOP family.</text>
</comment>
<dbReference type="NCBIfam" id="NF011494">
    <property type="entry name" value="PRK14902.1"/>
    <property type="match status" value="1"/>
</dbReference>
<feature type="binding site" evidence="13">
    <location>
        <position position="322"/>
    </location>
    <ligand>
        <name>S-adenosyl-L-methionine</name>
        <dbReference type="ChEBI" id="CHEBI:59789"/>
    </ligand>
</feature>
<proteinExistence type="inferred from homology"/>
<dbReference type="CDD" id="cd02440">
    <property type="entry name" value="AdoMet_MTases"/>
    <property type="match status" value="1"/>
</dbReference>
<keyword evidence="7 13" id="KW-0808">Transferase</keyword>
<evidence type="ECO:0000259" key="14">
    <source>
        <dbReference type="PROSITE" id="PS51686"/>
    </source>
</evidence>
<protein>
    <recommendedName>
        <fullName evidence="3">16S rRNA (cytosine(967)-C(5))-methyltransferase</fullName>
        <ecNumber evidence="3">2.1.1.176</ecNumber>
    </recommendedName>
    <alternativeName>
        <fullName evidence="10">16S rRNA m5C967 methyltransferase</fullName>
    </alternativeName>
    <alternativeName>
        <fullName evidence="11">rRNA (cytosine-C(5)-)-methyltransferase RsmB</fullName>
    </alternativeName>
</protein>
<dbReference type="InterPro" id="IPR006027">
    <property type="entry name" value="NusB_RsmB_TIM44"/>
</dbReference>
<evidence type="ECO:0000256" key="8">
    <source>
        <dbReference type="ARBA" id="ARBA00022691"/>
    </source>
</evidence>
<dbReference type="Proteomes" id="UP001269271">
    <property type="component" value="Unassembled WGS sequence"/>
</dbReference>
<evidence type="ECO:0000313" key="16">
    <source>
        <dbReference type="EMBL" id="PPJ77187.1"/>
    </source>
</evidence>
<dbReference type="Pfam" id="PF01029">
    <property type="entry name" value="NusB"/>
    <property type="match status" value="1"/>
</dbReference>
<feature type="binding site" evidence="13">
    <location>
        <position position="280"/>
    </location>
    <ligand>
        <name>S-adenosyl-L-methionine</name>
        <dbReference type="ChEBI" id="CHEBI:59789"/>
    </ligand>
</feature>
<dbReference type="FunFam" id="3.30.70.1170:FF:000003">
    <property type="entry name" value="16S rRNA (Cytosine(967)-C(5))-methyltransferase RsmB"/>
    <property type="match status" value="1"/>
</dbReference>
<evidence type="ECO:0000256" key="5">
    <source>
        <dbReference type="ARBA" id="ARBA00022552"/>
    </source>
</evidence>
<dbReference type="InterPro" id="IPR035926">
    <property type="entry name" value="NusB-like_sf"/>
</dbReference>
<dbReference type="InterPro" id="IPR001678">
    <property type="entry name" value="MeTrfase_RsmB-F_NOP2_dom"/>
</dbReference>
<evidence type="ECO:0000256" key="3">
    <source>
        <dbReference type="ARBA" id="ARBA00012140"/>
    </source>
</evidence>
<dbReference type="FunFam" id="1.10.940.10:FF:000006">
    <property type="entry name" value="16S rRNA (Cytosine(967)-C(5))-methyltransferase RsmB"/>
    <property type="match status" value="1"/>
</dbReference>
<evidence type="ECO:0000256" key="9">
    <source>
        <dbReference type="ARBA" id="ARBA00022884"/>
    </source>
</evidence>
<dbReference type="Proteomes" id="UP000238153">
    <property type="component" value="Unassembled WGS sequence"/>
</dbReference>
<reference evidence="16 17" key="1">
    <citation type="submission" date="2017-11" db="EMBL/GenBank/DDBJ databases">
        <authorList>
            <person name="Founou R.C."/>
            <person name="Founou L."/>
            <person name="Allam M."/>
            <person name="Ismail A."/>
            <person name="Essack S.Y."/>
        </authorList>
    </citation>
    <scope>NUCLEOTIDE SEQUENCE [LARGE SCALE GENOMIC DNA]</scope>
    <source>
        <strain evidence="16 17">G811N2B1</strain>
    </source>
</reference>
<evidence type="ECO:0000256" key="4">
    <source>
        <dbReference type="ARBA" id="ARBA00022490"/>
    </source>
</evidence>
<dbReference type="Pfam" id="PF22458">
    <property type="entry name" value="RsmF-B_ferredox"/>
    <property type="match status" value="1"/>
</dbReference>
<dbReference type="Gene3D" id="3.30.70.1170">
    <property type="entry name" value="Sun protein, domain 3"/>
    <property type="match status" value="1"/>
</dbReference>
<keyword evidence="9 13" id="KW-0694">RNA-binding</keyword>
<dbReference type="EC" id="2.1.1.176" evidence="3"/>
<dbReference type="RefSeq" id="WP_011275983.1">
    <property type="nucleotide sequence ID" value="NZ_BKAY01000002.1"/>
</dbReference>
<evidence type="ECO:0000313" key="17">
    <source>
        <dbReference type="Proteomes" id="UP000238153"/>
    </source>
</evidence>
<gene>
    <name evidence="15" type="primary">rsmB</name>
    <name evidence="16" type="ORF">CV019_02215</name>
    <name evidence="15" type="ORF">RO950_00350</name>
</gene>
<dbReference type="EMBL" id="JAVSOO010000001">
    <property type="protein sequence ID" value="MDT4285472.1"/>
    <property type="molecule type" value="Genomic_DNA"/>
</dbReference>
<reference evidence="15 18" key="2">
    <citation type="submission" date="2023-08" db="EMBL/GenBank/DDBJ databases">
        <title>Genomic surveillance of Staphylococcus haemolyticus neonatal outbreak in southern France.</title>
        <authorList>
            <person name="Magnan C."/>
            <person name="Morsli M."/>
            <person name="Thiery B."/>
            <person name="Salipante F."/>
            <person name="Attar J."/>
            <person name="Massimo D.M."/>
            <person name="Ory J."/>
            <person name="Pantel A."/>
            <person name="Lavigne J.-P."/>
        </authorList>
    </citation>
    <scope>NUCLEOTIDE SEQUENCE [LARGE SCALE GENOMIC DNA]</scope>
    <source>
        <strain evidence="15 18">NSH026</strain>
    </source>
</reference>
<dbReference type="OMA" id="RVNRQHH"/>
<name>A0A2A1KA64_STAHA</name>
<evidence type="ECO:0000256" key="13">
    <source>
        <dbReference type="PROSITE-ProRule" id="PRU01023"/>
    </source>
</evidence>
<feature type="active site" description="Nucleophile" evidence="13">
    <location>
        <position position="375"/>
    </location>
</feature>
<organism evidence="16 17">
    <name type="scientific">Staphylococcus haemolyticus</name>
    <dbReference type="NCBI Taxonomy" id="1283"/>
    <lineage>
        <taxon>Bacteria</taxon>
        <taxon>Bacillati</taxon>
        <taxon>Bacillota</taxon>
        <taxon>Bacilli</taxon>
        <taxon>Bacillales</taxon>
        <taxon>Staphylococcaceae</taxon>
        <taxon>Staphylococcus</taxon>
    </lineage>
</organism>
<dbReference type="STRING" id="1283.ShL2_01630"/>
<evidence type="ECO:0000256" key="10">
    <source>
        <dbReference type="ARBA" id="ARBA00030399"/>
    </source>
</evidence>
<keyword evidence="8 13" id="KW-0949">S-adenosyl-L-methionine</keyword>
<dbReference type="InterPro" id="IPR049560">
    <property type="entry name" value="MeTrfase_RsmB-F_NOP2_cat"/>
</dbReference>
<evidence type="ECO:0000313" key="15">
    <source>
        <dbReference type="EMBL" id="MDT4285472.1"/>
    </source>
</evidence>
<evidence type="ECO:0000256" key="11">
    <source>
        <dbReference type="ARBA" id="ARBA00031088"/>
    </source>
</evidence>